<proteinExistence type="predicted"/>
<dbReference type="InterPro" id="IPR055558">
    <property type="entry name" value="DUF7134"/>
</dbReference>
<dbReference type="Gene3D" id="1.20.5.1930">
    <property type="match status" value="1"/>
</dbReference>
<dbReference type="Proteomes" id="UP001240150">
    <property type="component" value="Chromosome"/>
</dbReference>
<dbReference type="Pfam" id="PF02518">
    <property type="entry name" value="HATPase_c"/>
    <property type="match status" value="1"/>
</dbReference>
<dbReference type="EC" id="2.7.13.3" evidence="2"/>
<dbReference type="SUPFAM" id="SSF55874">
    <property type="entry name" value="ATPase domain of HSP90 chaperone/DNA topoisomerase II/histidine kinase"/>
    <property type="match status" value="1"/>
</dbReference>
<dbReference type="GO" id="GO:0016301">
    <property type="term" value="F:kinase activity"/>
    <property type="evidence" value="ECO:0007669"/>
    <property type="project" value="UniProtKB-KW"/>
</dbReference>
<protein>
    <recommendedName>
        <fullName evidence="2">histidine kinase</fullName>
        <ecNumber evidence="2">2.7.13.3</ecNumber>
    </recommendedName>
</protein>
<feature type="coiled-coil region" evidence="9">
    <location>
        <begin position="145"/>
        <end position="172"/>
    </location>
</feature>
<evidence type="ECO:0000256" key="4">
    <source>
        <dbReference type="ARBA" id="ARBA00022679"/>
    </source>
</evidence>
<evidence type="ECO:0000256" key="5">
    <source>
        <dbReference type="ARBA" id="ARBA00022741"/>
    </source>
</evidence>
<evidence type="ECO:0000256" key="6">
    <source>
        <dbReference type="ARBA" id="ARBA00022777"/>
    </source>
</evidence>
<dbReference type="InterPro" id="IPR011712">
    <property type="entry name" value="Sig_transdc_His_kin_sub3_dim/P"/>
</dbReference>
<evidence type="ECO:0000256" key="2">
    <source>
        <dbReference type="ARBA" id="ARBA00012438"/>
    </source>
</evidence>
<dbReference type="InterPro" id="IPR050482">
    <property type="entry name" value="Sensor_HK_TwoCompSys"/>
</dbReference>
<gene>
    <name evidence="13" type="ORF">ACTOB_008572</name>
</gene>
<keyword evidence="4" id="KW-0808">Transferase</keyword>
<evidence type="ECO:0000259" key="11">
    <source>
        <dbReference type="Pfam" id="PF07730"/>
    </source>
</evidence>
<reference evidence="13 14" key="1">
    <citation type="submission" date="2023-06" db="EMBL/GenBank/DDBJ databases">
        <authorList>
            <person name="Yushchuk O."/>
            <person name="Binda E."/>
            <person name="Ruckert-Reed C."/>
            <person name="Fedorenko V."/>
            <person name="Kalinowski J."/>
            <person name="Marinelli F."/>
        </authorList>
    </citation>
    <scope>NUCLEOTIDE SEQUENCE [LARGE SCALE GENOMIC DNA]</scope>
    <source>
        <strain evidence="13 14">NRRL 3884</strain>
    </source>
</reference>
<evidence type="ECO:0000256" key="9">
    <source>
        <dbReference type="SAM" id="Coils"/>
    </source>
</evidence>
<comment type="catalytic activity">
    <reaction evidence="1">
        <text>ATP + protein L-histidine = ADP + protein N-phospho-L-histidine.</text>
        <dbReference type="EC" id="2.7.13.3"/>
    </reaction>
</comment>
<evidence type="ECO:0000259" key="12">
    <source>
        <dbReference type="Pfam" id="PF23539"/>
    </source>
</evidence>
<name>A0ABY8WHQ9_9ACTN</name>
<dbReference type="PANTHER" id="PTHR24421">
    <property type="entry name" value="NITRATE/NITRITE SENSOR PROTEIN NARX-RELATED"/>
    <property type="match status" value="1"/>
</dbReference>
<feature type="domain" description="Histidine kinase/HSP90-like ATPase" evidence="10">
    <location>
        <begin position="285"/>
        <end position="372"/>
    </location>
</feature>
<dbReference type="InterPro" id="IPR003594">
    <property type="entry name" value="HATPase_dom"/>
</dbReference>
<evidence type="ECO:0000256" key="7">
    <source>
        <dbReference type="ARBA" id="ARBA00022840"/>
    </source>
</evidence>
<keyword evidence="5" id="KW-0547">Nucleotide-binding</keyword>
<evidence type="ECO:0000259" key="10">
    <source>
        <dbReference type="Pfam" id="PF02518"/>
    </source>
</evidence>
<feature type="domain" description="Signal transduction histidine kinase subgroup 3 dimerisation and phosphoacceptor" evidence="11">
    <location>
        <begin position="173"/>
        <end position="236"/>
    </location>
</feature>
<evidence type="ECO:0000256" key="3">
    <source>
        <dbReference type="ARBA" id="ARBA00022553"/>
    </source>
</evidence>
<dbReference type="RefSeq" id="WP_284917662.1">
    <property type="nucleotide sequence ID" value="NZ_CP126980.1"/>
</dbReference>
<dbReference type="Pfam" id="PF23539">
    <property type="entry name" value="DUF7134"/>
    <property type="match status" value="1"/>
</dbReference>
<sequence length="380" mass="40517">MYERVVTWARGFPPAAVDTGLMLIALIAQLAPFLSGDRHWPLPCYAVAVAVSVPVIWRRRAPFAVLLATEAAAAGYDLVPGGPRQPLWYGALIAMFTVAAQAPRWQRISAIVIIGWGAFLLTGSIETAARGALLWTTAYVMGRAWANRREEVRTLQERARHLERERELEAERERSRIARDMHDILAHAVSITIAQAEAGPVVMKQGPARTEEAFDAIAAAGREAMAQLRRILGVLDASGEGARAPQPTLDEIAELVGNVSQVGGVAVTLTVLGQPGTVPPDAGVAAYRIVQEALTNVLKHARARTVTVTLDWRGDDLVITVADDGRGPRRTTGQAPGHGLIGIRERAASCGGSATAGPAPGGRGFQVEARLPGKTVEVAR</sequence>
<accession>A0ABY8WHQ9</accession>
<keyword evidence="14" id="KW-1185">Reference proteome</keyword>
<dbReference type="CDD" id="cd16917">
    <property type="entry name" value="HATPase_UhpB-NarQ-NarX-like"/>
    <property type="match status" value="1"/>
</dbReference>
<organism evidence="13 14">
    <name type="scientific">Actinoplanes oblitus</name>
    <dbReference type="NCBI Taxonomy" id="3040509"/>
    <lineage>
        <taxon>Bacteria</taxon>
        <taxon>Bacillati</taxon>
        <taxon>Actinomycetota</taxon>
        <taxon>Actinomycetes</taxon>
        <taxon>Micromonosporales</taxon>
        <taxon>Micromonosporaceae</taxon>
        <taxon>Actinoplanes</taxon>
    </lineage>
</organism>
<evidence type="ECO:0000313" key="14">
    <source>
        <dbReference type="Proteomes" id="UP001240150"/>
    </source>
</evidence>
<feature type="domain" description="DUF7134" evidence="12">
    <location>
        <begin position="8"/>
        <end position="133"/>
    </location>
</feature>
<keyword evidence="6 13" id="KW-0418">Kinase</keyword>
<keyword evidence="8" id="KW-0902">Two-component regulatory system</keyword>
<evidence type="ECO:0000256" key="1">
    <source>
        <dbReference type="ARBA" id="ARBA00000085"/>
    </source>
</evidence>
<dbReference type="Pfam" id="PF07730">
    <property type="entry name" value="HisKA_3"/>
    <property type="match status" value="1"/>
</dbReference>
<dbReference type="EMBL" id="CP126980">
    <property type="protein sequence ID" value="WIM96380.1"/>
    <property type="molecule type" value="Genomic_DNA"/>
</dbReference>
<dbReference type="PANTHER" id="PTHR24421:SF10">
    <property type="entry name" value="NITRATE_NITRITE SENSOR PROTEIN NARQ"/>
    <property type="match status" value="1"/>
</dbReference>
<dbReference type="Gene3D" id="3.30.565.10">
    <property type="entry name" value="Histidine kinase-like ATPase, C-terminal domain"/>
    <property type="match status" value="1"/>
</dbReference>
<keyword evidence="9" id="KW-0175">Coiled coil</keyword>
<keyword evidence="3" id="KW-0597">Phosphoprotein</keyword>
<keyword evidence="7" id="KW-0067">ATP-binding</keyword>
<dbReference type="InterPro" id="IPR036890">
    <property type="entry name" value="HATPase_C_sf"/>
</dbReference>
<evidence type="ECO:0000313" key="13">
    <source>
        <dbReference type="EMBL" id="WIM96380.1"/>
    </source>
</evidence>
<evidence type="ECO:0000256" key="8">
    <source>
        <dbReference type="ARBA" id="ARBA00023012"/>
    </source>
</evidence>